<evidence type="ECO:0000256" key="4">
    <source>
        <dbReference type="ARBA" id="ARBA00023157"/>
    </source>
</evidence>
<dbReference type="InterPro" id="IPR009003">
    <property type="entry name" value="Peptidase_S1_PA"/>
</dbReference>
<keyword evidence="7" id="KW-0472">Membrane</keyword>
<keyword evidence="3 6" id="KW-0720">Serine protease</keyword>
<name>A0A4W4GLK5_ELEEL</name>
<dbReference type="CDD" id="cd00190">
    <property type="entry name" value="Tryp_SPc"/>
    <property type="match status" value="1"/>
</dbReference>
<evidence type="ECO:0000256" key="7">
    <source>
        <dbReference type="SAM" id="Phobius"/>
    </source>
</evidence>
<feature type="domain" description="Peptidase S1" evidence="8">
    <location>
        <begin position="169"/>
        <end position="394"/>
    </location>
</feature>
<dbReference type="SMART" id="SM00020">
    <property type="entry name" value="Tryp_SPc"/>
    <property type="match status" value="1"/>
</dbReference>
<dbReference type="InterPro" id="IPR001314">
    <property type="entry name" value="Peptidase_S1A"/>
</dbReference>
<dbReference type="InterPro" id="IPR033116">
    <property type="entry name" value="TRYPSIN_SER"/>
</dbReference>
<evidence type="ECO:0000259" key="8">
    <source>
        <dbReference type="PROSITE" id="PS50240"/>
    </source>
</evidence>
<dbReference type="Proteomes" id="UP000314983">
    <property type="component" value="Chromosome 6"/>
</dbReference>
<dbReference type="PROSITE" id="PS00135">
    <property type="entry name" value="TRYPSIN_SER"/>
    <property type="match status" value="1"/>
</dbReference>
<dbReference type="FunFam" id="2.40.10.10:FF:000003">
    <property type="entry name" value="Transmembrane serine protease 3"/>
    <property type="match status" value="1"/>
</dbReference>
<dbReference type="InterPro" id="IPR018114">
    <property type="entry name" value="TRYPSIN_HIS"/>
</dbReference>
<dbReference type="SUPFAM" id="SSF50494">
    <property type="entry name" value="Trypsin-like serine proteases"/>
    <property type="match status" value="1"/>
</dbReference>
<dbReference type="Ensembl" id="ENSEEET00000037815.2">
    <property type="protein sequence ID" value="ENSEEEP00000037379.2"/>
    <property type="gene ID" value="ENSEEEG00000017767.2"/>
</dbReference>
<dbReference type="AlphaFoldDB" id="A0A4W4GLK5"/>
<reference evidence="9" key="4">
    <citation type="submission" date="2025-08" db="UniProtKB">
        <authorList>
            <consortium name="Ensembl"/>
        </authorList>
    </citation>
    <scope>IDENTIFICATION</scope>
</reference>
<keyword evidence="5" id="KW-0325">Glycoprotein</keyword>
<evidence type="ECO:0000256" key="2">
    <source>
        <dbReference type="ARBA" id="ARBA00022801"/>
    </source>
</evidence>
<dbReference type="PRINTS" id="PR00722">
    <property type="entry name" value="CHYMOTRYPSIN"/>
</dbReference>
<dbReference type="STRING" id="8005.ENSEEEP00000037379"/>
<dbReference type="Gene3D" id="4.10.400.10">
    <property type="entry name" value="Low-density Lipoprotein Receptor"/>
    <property type="match status" value="1"/>
</dbReference>
<reference evidence="9" key="3">
    <citation type="submission" date="2020-05" db="EMBL/GenBank/DDBJ databases">
        <title>Electrophorus electricus (electric eel) genome, fEleEle1, primary haplotype.</title>
        <authorList>
            <person name="Myers G."/>
            <person name="Meyer A."/>
            <person name="Fedrigo O."/>
            <person name="Formenti G."/>
            <person name="Rhie A."/>
            <person name="Tracey A."/>
            <person name="Sims Y."/>
            <person name="Jarvis E.D."/>
        </authorList>
    </citation>
    <scope>NUCLEOTIDE SEQUENCE [LARGE SCALE GENOMIC DNA]</scope>
</reference>
<organism evidence="9 10">
    <name type="scientific">Electrophorus electricus</name>
    <name type="common">Electric eel</name>
    <name type="synonym">Gymnotus electricus</name>
    <dbReference type="NCBI Taxonomy" id="8005"/>
    <lineage>
        <taxon>Eukaryota</taxon>
        <taxon>Metazoa</taxon>
        <taxon>Chordata</taxon>
        <taxon>Craniata</taxon>
        <taxon>Vertebrata</taxon>
        <taxon>Euteleostomi</taxon>
        <taxon>Actinopterygii</taxon>
        <taxon>Neopterygii</taxon>
        <taxon>Teleostei</taxon>
        <taxon>Ostariophysi</taxon>
        <taxon>Gymnotiformes</taxon>
        <taxon>Gymnotoidei</taxon>
        <taxon>Gymnotidae</taxon>
        <taxon>Electrophorus</taxon>
    </lineage>
</organism>
<keyword evidence="10" id="KW-1185">Reference proteome</keyword>
<evidence type="ECO:0000256" key="5">
    <source>
        <dbReference type="ARBA" id="ARBA00023180"/>
    </source>
</evidence>
<proteinExistence type="predicted"/>
<dbReference type="GO" id="GO:0006508">
    <property type="term" value="P:proteolysis"/>
    <property type="evidence" value="ECO:0007669"/>
    <property type="project" value="UniProtKB-KW"/>
</dbReference>
<evidence type="ECO:0000256" key="6">
    <source>
        <dbReference type="RuleBase" id="RU363034"/>
    </source>
</evidence>
<protein>
    <recommendedName>
        <fullName evidence="8">Peptidase S1 domain-containing protein</fullName>
    </recommendedName>
</protein>
<dbReference type="SUPFAM" id="SSF57424">
    <property type="entry name" value="LDL receptor-like module"/>
    <property type="match status" value="1"/>
</dbReference>
<dbReference type="InterPro" id="IPR043504">
    <property type="entry name" value="Peptidase_S1_PA_chymotrypsin"/>
</dbReference>
<reference evidence="10" key="2">
    <citation type="journal article" date="2017" name="Sci. Adv.">
        <title>A tail of two voltages: Proteomic comparison of the three electric organs of the electric eel.</title>
        <authorList>
            <person name="Traeger L.L."/>
            <person name="Sabat G."/>
            <person name="Barrett-Wilt G.A."/>
            <person name="Wells G.B."/>
            <person name="Sussman M.R."/>
        </authorList>
    </citation>
    <scope>NUCLEOTIDE SEQUENCE [LARGE SCALE GENOMIC DNA]</scope>
</reference>
<dbReference type="OMA" id="STRWVIS"/>
<dbReference type="Pfam" id="PF00089">
    <property type="entry name" value="Trypsin"/>
    <property type="match status" value="1"/>
</dbReference>
<reference evidence="9" key="5">
    <citation type="submission" date="2025-09" db="UniProtKB">
        <authorList>
            <consortium name="Ensembl"/>
        </authorList>
    </citation>
    <scope>IDENTIFICATION</scope>
</reference>
<sequence length="404" mass="44338">MPRSLPKLQTDRRKKRLKLALISTCCVLLTLAMLALGLFINLKFYFCAGSLEFVAIAAVCDGKDDCMDGEDELKCVSNLKTNSAYPVRLVSKRLILQVSDENHKWSSVCAENWNTWHTPHASQPPVWHPLPTVPSATHFVPLVKALEKDCSRTVYVCVDCGEVVSEDRVIGGAETAVELWPWQASVQWYRQHVCGGALISTRWVISAAHCFAGRTQELGAWRVVLGQTYMTSYGGISMEAIIIHGHYDPVGHDYDVSIFLFLPIASIHPVCLPPYQLSIKEGEELVVTGWGTLRENGELSSVLEKATVPLIGWSKCSNSSIYGSALTPRMLCAGYLKGGVDSCQGDSGGPLVYLGSRWQLVGVVSWGTGCARRGKPGVYTNISQLLDWIYAMMEVSVHVMIVGG</sequence>
<dbReference type="PANTHER" id="PTHR24252:SF27">
    <property type="entry name" value="TRANSMEMBRANE PROTEASE SERINE 3-LIKE"/>
    <property type="match status" value="1"/>
</dbReference>
<dbReference type="InterPro" id="IPR036055">
    <property type="entry name" value="LDL_receptor-like_sf"/>
</dbReference>
<accession>A0A4W4GLK5</accession>
<dbReference type="InterPro" id="IPR002172">
    <property type="entry name" value="LDrepeatLR_classA_rpt"/>
</dbReference>
<keyword evidence="2 6" id="KW-0378">Hydrolase</keyword>
<dbReference type="GeneTree" id="ENSGT00940000155418"/>
<dbReference type="PROSITE" id="PS00134">
    <property type="entry name" value="TRYPSIN_HIS"/>
    <property type="match status" value="1"/>
</dbReference>
<evidence type="ECO:0000256" key="1">
    <source>
        <dbReference type="ARBA" id="ARBA00022670"/>
    </source>
</evidence>
<keyword evidence="7" id="KW-0812">Transmembrane</keyword>
<dbReference type="Gene3D" id="2.40.10.10">
    <property type="entry name" value="Trypsin-like serine proteases"/>
    <property type="match status" value="2"/>
</dbReference>
<dbReference type="InterPro" id="IPR001254">
    <property type="entry name" value="Trypsin_dom"/>
</dbReference>
<keyword evidence="1 6" id="KW-0645">Protease</keyword>
<gene>
    <name evidence="9" type="primary">tmprss4b</name>
</gene>
<evidence type="ECO:0000256" key="3">
    <source>
        <dbReference type="ARBA" id="ARBA00022825"/>
    </source>
</evidence>
<dbReference type="PROSITE" id="PS50240">
    <property type="entry name" value="TRYPSIN_DOM"/>
    <property type="match status" value="1"/>
</dbReference>
<keyword evidence="7" id="KW-1133">Transmembrane helix</keyword>
<dbReference type="GO" id="GO:0004252">
    <property type="term" value="F:serine-type endopeptidase activity"/>
    <property type="evidence" value="ECO:0007669"/>
    <property type="project" value="InterPro"/>
</dbReference>
<dbReference type="PANTHER" id="PTHR24252">
    <property type="entry name" value="ACROSIN-RELATED"/>
    <property type="match status" value="1"/>
</dbReference>
<feature type="transmembrane region" description="Helical" evidence="7">
    <location>
        <begin position="20"/>
        <end position="40"/>
    </location>
</feature>
<evidence type="ECO:0000313" key="10">
    <source>
        <dbReference type="Proteomes" id="UP000314983"/>
    </source>
</evidence>
<evidence type="ECO:0000313" key="9">
    <source>
        <dbReference type="Ensembl" id="ENSEEEP00000037379.2"/>
    </source>
</evidence>
<dbReference type="CDD" id="cd00112">
    <property type="entry name" value="LDLa"/>
    <property type="match status" value="1"/>
</dbReference>
<reference evidence="10" key="1">
    <citation type="journal article" date="2014" name="Science">
        <title>Nonhuman genetics. Genomic basis for the convergent evolution of electric organs.</title>
        <authorList>
            <person name="Gallant J.R."/>
            <person name="Traeger L.L."/>
            <person name="Volkening J.D."/>
            <person name="Moffett H."/>
            <person name="Chen P.H."/>
            <person name="Novina C.D."/>
            <person name="Phillips G.N.Jr."/>
            <person name="Anand R."/>
            <person name="Wells G.B."/>
            <person name="Pinch M."/>
            <person name="Guth R."/>
            <person name="Unguez G.A."/>
            <person name="Albert J.S."/>
            <person name="Zakon H.H."/>
            <person name="Samanta M.P."/>
            <person name="Sussman M.R."/>
        </authorList>
    </citation>
    <scope>NUCLEOTIDE SEQUENCE [LARGE SCALE GENOMIC DNA]</scope>
</reference>
<keyword evidence="4" id="KW-1015">Disulfide bond</keyword>